<dbReference type="Proteomes" id="UP000005870">
    <property type="component" value="Chromosome"/>
</dbReference>
<evidence type="ECO:0008006" key="3">
    <source>
        <dbReference type="Google" id="ProtNLM"/>
    </source>
</evidence>
<dbReference type="RefSeq" id="WP_014159866.1">
    <property type="nucleotide sequence ID" value="NC_016147.2"/>
</dbReference>
<dbReference type="InterPro" id="IPR019600">
    <property type="entry name" value="Hemin_uptake_protein_HemP"/>
</dbReference>
<proteinExistence type="predicted"/>
<dbReference type="STRING" id="1045855.DSC_05180"/>
<dbReference type="HOGENOM" id="CLU_178563_6_0_6"/>
<dbReference type="AlphaFoldDB" id="G7UQ77"/>
<protein>
    <recommendedName>
        <fullName evidence="3">Hemin uptake protein HemP</fullName>
    </recommendedName>
</protein>
<dbReference type="EMBL" id="CP003093">
    <property type="protein sequence ID" value="AER55689.1"/>
    <property type="molecule type" value="Genomic_DNA"/>
</dbReference>
<evidence type="ECO:0000313" key="1">
    <source>
        <dbReference type="EMBL" id="AER55689.1"/>
    </source>
</evidence>
<reference evidence="1 2" key="1">
    <citation type="journal article" date="2012" name="J. Bacteriol.">
        <title>Complete Genome Sequence of the BTEX-Degrading Bacterium Pseudoxanthomonas spadix BD-a59.</title>
        <authorList>
            <person name="Lee S.H."/>
            <person name="Jin H.M."/>
            <person name="Lee H.J."/>
            <person name="Kim J.M."/>
            <person name="Jeon C.O."/>
        </authorList>
    </citation>
    <scope>NUCLEOTIDE SEQUENCE [LARGE SCALE GENOMIC DNA]</scope>
    <source>
        <strain evidence="1 2">BD-a59</strain>
    </source>
</reference>
<name>G7UQ77_PSEUP</name>
<dbReference type="Gene3D" id="2.10.70.10">
    <property type="entry name" value="Complement Module, domain 1"/>
    <property type="match status" value="1"/>
</dbReference>
<evidence type="ECO:0000313" key="2">
    <source>
        <dbReference type="Proteomes" id="UP000005870"/>
    </source>
</evidence>
<dbReference type="OrthoDB" id="7870498at2"/>
<sequence>MHVHTVVVPHNDQRAAERTPCVVPPAEILSSQALLKGRREMLIQHGDRTYRLRHTSNDKLILTK</sequence>
<dbReference type="eggNOG" id="COG4256">
    <property type="taxonomic scope" value="Bacteria"/>
</dbReference>
<dbReference type="Pfam" id="PF10636">
    <property type="entry name" value="hemP"/>
    <property type="match status" value="1"/>
</dbReference>
<accession>G7UQ77</accession>
<organism evidence="1 2">
    <name type="scientific">Pseudoxanthomonas spadix (strain BD-a59)</name>
    <dbReference type="NCBI Taxonomy" id="1045855"/>
    <lineage>
        <taxon>Bacteria</taxon>
        <taxon>Pseudomonadati</taxon>
        <taxon>Pseudomonadota</taxon>
        <taxon>Gammaproteobacteria</taxon>
        <taxon>Lysobacterales</taxon>
        <taxon>Lysobacteraceae</taxon>
        <taxon>Pseudoxanthomonas</taxon>
    </lineage>
</organism>
<dbReference type="KEGG" id="psd:DSC_05180"/>
<keyword evidence="2" id="KW-1185">Reference proteome</keyword>
<gene>
    <name evidence="1" type="ordered locus">DSC_05180</name>
</gene>